<dbReference type="GO" id="GO:0046654">
    <property type="term" value="P:tetrahydrofolate biosynthetic process"/>
    <property type="evidence" value="ECO:0007669"/>
    <property type="project" value="UniProtKB-UniPathway"/>
</dbReference>
<dbReference type="PANTHER" id="PTHR48069:SF3">
    <property type="entry name" value="DIHYDROFOLATE REDUCTASE"/>
    <property type="match status" value="1"/>
</dbReference>
<organism evidence="8 9">
    <name type="scientific">Hungatella hathewayi</name>
    <dbReference type="NCBI Taxonomy" id="154046"/>
    <lineage>
        <taxon>Bacteria</taxon>
        <taxon>Bacillati</taxon>
        <taxon>Bacillota</taxon>
        <taxon>Clostridia</taxon>
        <taxon>Lachnospirales</taxon>
        <taxon>Lachnospiraceae</taxon>
        <taxon>Hungatella</taxon>
    </lineage>
</organism>
<dbReference type="GO" id="GO:0046655">
    <property type="term" value="P:folic acid metabolic process"/>
    <property type="evidence" value="ECO:0007669"/>
    <property type="project" value="TreeGrafter"/>
</dbReference>
<keyword evidence="6 8" id="KW-0560">Oxidoreductase</keyword>
<proteinExistence type="inferred from homology"/>
<name>A0A174MQN3_9FIRM</name>
<evidence type="ECO:0000256" key="3">
    <source>
        <dbReference type="ARBA" id="ARBA00012856"/>
    </source>
</evidence>
<dbReference type="RefSeq" id="WP_055660411.1">
    <property type="nucleotide sequence ID" value="NZ_CABIXC010000027.1"/>
</dbReference>
<gene>
    <name evidence="8" type="primary">dhfrIII</name>
    <name evidence="8" type="ORF">ERS852407_05755</name>
</gene>
<comment type="similarity">
    <text evidence="2">Belongs to the dihydrofolate reductase family.</text>
</comment>
<evidence type="ECO:0000313" key="8">
    <source>
        <dbReference type="EMBL" id="CUP37616.1"/>
    </source>
</evidence>
<comment type="pathway">
    <text evidence="1">Cofactor biosynthesis; tetrahydrofolate biosynthesis; 5,6,7,8-tetrahydrofolate from 7,8-dihydrofolate: step 1/1.</text>
</comment>
<dbReference type="EMBL" id="CYZE01000027">
    <property type="protein sequence ID" value="CUP37616.1"/>
    <property type="molecule type" value="Genomic_DNA"/>
</dbReference>
<accession>A0A174MQN3</accession>
<evidence type="ECO:0000256" key="2">
    <source>
        <dbReference type="ARBA" id="ARBA00009539"/>
    </source>
</evidence>
<dbReference type="GO" id="GO:0050661">
    <property type="term" value="F:NADP binding"/>
    <property type="evidence" value="ECO:0007669"/>
    <property type="project" value="InterPro"/>
</dbReference>
<evidence type="ECO:0000259" key="7">
    <source>
        <dbReference type="PROSITE" id="PS51330"/>
    </source>
</evidence>
<dbReference type="GO" id="GO:0004146">
    <property type="term" value="F:dihydrofolate reductase activity"/>
    <property type="evidence" value="ECO:0007669"/>
    <property type="project" value="UniProtKB-EC"/>
</dbReference>
<dbReference type="GO" id="GO:0046452">
    <property type="term" value="P:dihydrofolate metabolic process"/>
    <property type="evidence" value="ECO:0007669"/>
    <property type="project" value="TreeGrafter"/>
</dbReference>
<dbReference type="InterPro" id="IPR024072">
    <property type="entry name" value="DHFR-like_dom_sf"/>
</dbReference>
<dbReference type="PRINTS" id="PR00070">
    <property type="entry name" value="DHFR"/>
</dbReference>
<keyword evidence="4" id="KW-0554">One-carbon metabolism</keyword>
<dbReference type="Proteomes" id="UP000095651">
    <property type="component" value="Unassembled WGS sequence"/>
</dbReference>
<evidence type="ECO:0000256" key="1">
    <source>
        <dbReference type="ARBA" id="ARBA00004903"/>
    </source>
</evidence>
<dbReference type="EC" id="1.5.1.3" evidence="3"/>
<evidence type="ECO:0000256" key="5">
    <source>
        <dbReference type="ARBA" id="ARBA00022857"/>
    </source>
</evidence>
<evidence type="ECO:0000256" key="6">
    <source>
        <dbReference type="ARBA" id="ARBA00023002"/>
    </source>
</evidence>
<protein>
    <recommendedName>
        <fullName evidence="3">dihydrofolate reductase</fullName>
        <ecNumber evidence="3">1.5.1.3</ecNumber>
    </recommendedName>
</protein>
<feature type="domain" description="DHFR" evidence="7">
    <location>
        <begin position="1"/>
        <end position="166"/>
    </location>
</feature>
<dbReference type="PROSITE" id="PS51330">
    <property type="entry name" value="DHFR_2"/>
    <property type="match status" value="1"/>
</dbReference>
<dbReference type="UniPathway" id="UPA00077">
    <property type="reaction ID" value="UER00158"/>
</dbReference>
<dbReference type="InterPro" id="IPR001796">
    <property type="entry name" value="DHFR_dom"/>
</dbReference>
<evidence type="ECO:0000313" key="9">
    <source>
        <dbReference type="Proteomes" id="UP000095651"/>
    </source>
</evidence>
<sequence>MNILVTADKNWAIGNQGQLLVSIPENQRLLREETLGGIIVMGRKTFETLPGKQPLYGRINVILSKDQNYQVKGAVVCHSVEETLEFLKQYSHASVFIIGGSSIYDQFLPYCDTVHVTFIDYEYSADTHFPDLDKAGDWSLAAESDEHTYFNLCYSFRMYQKKQGVF</sequence>
<dbReference type="InterPro" id="IPR012259">
    <property type="entry name" value="DHFR"/>
</dbReference>
<dbReference type="SUPFAM" id="SSF53597">
    <property type="entry name" value="Dihydrofolate reductase-like"/>
    <property type="match status" value="1"/>
</dbReference>
<evidence type="ECO:0000256" key="4">
    <source>
        <dbReference type="ARBA" id="ARBA00022563"/>
    </source>
</evidence>
<dbReference type="Gene3D" id="3.40.430.10">
    <property type="entry name" value="Dihydrofolate Reductase, subunit A"/>
    <property type="match status" value="1"/>
</dbReference>
<dbReference type="PANTHER" id="PTHR48069">
    <property type="entry name" value="DIHYDROFOLATE REDUCTASE"/>
    <property type="match status" value="1"/>
</dbReference>
<dbReference type="GO" id="GO:0006730">
    <property type="term" value="P:one-carbon metabolic process"/>
    <property type="evidence" value="ECO:0007669"/>
    <property type="project" value="UniProtKB-KW"/>
</dbReference>
<dbReference type="AlphaFoldDB" id="A0A174MQN3"/>
<dbReference type="CDD" id="cd00209">
    <property type="entry name" value="DHFR"/>
    <property type="match status" value="1"/>
</dbReference>
<keyword evidence="5" id="KW-0521">NADP</keyword>
<dbReference type="Pfam" id="PF00186">
    <property type="entry name" value="DHFR_1"/>
    <property type="match status" value="1"/>
</dbReference>
<reference evidence="8 9" key="1">
    <citation type="submission" date="2015-09" db="EMBL/GenBank/DDBJ databases">
        <authorList>
            <consortium name="Pathogen Informatics"/>
        </authorList>
    </citation>
    <scope>NUCLEOTIDE SEQUENCE [LARGE SCALE GENOMIC DNA]</scope>
    <source>
        <strain evidence="8 9">2789STDY5608850</strain>
    </source>
</reference>